<evidence type="ECO:0000256" key="1">
    <source>
        <dbReference type="RuleBase" id="RU004466"/>
    </source>
</evidence>
<dbReference type="PANTHER" id="PTHR12001:SF55">
    <property type="entry name" value="ALL TRANS-POLYPRENYL-DIPHOSPHATE SYNTHASE PDSS2"/>
    <property type="match status" value="1"/>
</dbReference>
<dbReference type="InterPro" id="IPR000092">
    <property type="entry name" value="Polyprenyl_synt"/>
</dbReference>
<reference evidence="3" key="4">
    <citation type="journal article" date="2022" name="Res Sq">
        <title>Comparative Genomics Reveals Insights into the Divergent Evolution of Astigmatic Mites and Household Pest Adaptations.</title>
        <authorList>
            <person name="Xiong Q."/>
            <person name="Wan A.T.-Y."/>
            <person name="Liu X.-Y."/>
            <person name="Fung C.S.-H."/>
            <person name="Xiao X."/>
            <person name="Malainual N."/>
            <person name="Hou J."/>
            <person name="Wang L."/>
            <person name="Wang M."/>
            <person name="Yang K."/>
            <person name="Cui Y."/>
            <person name="Leung E."/>
            <person name="Nong W."/>
            <person name="Shin S.-K."/>
            <person name="Au S."/>
            <person name="Jeong K.Y."/>
            <person name="Chew F.T."/>
            <person name="Hui J."/>
            <person name="Leung T.F."/>
            <person name="Tungtrongchitr A."/>
            <person name="Zhong N."/>
            <person name="Liu Z."/>
            <person name="Tsui S."/>
        </authorList>
    </citation>
    <scope>NUCLEOTIDE SEQUENCE</scope>
    <source>
        <strain evidence="3">Derf</strain>
        <tissue evidence="3">Whole organism</tissue>
    </source>
</reference>
<gene>
    <name evidence="3" type="primary">PDSS2</name>
    <name evidence="3" type="ORF">DERF_009279</name>
    <name evidence="2" type="ORF">HUG17_7226</name>
</gene>
<dbReference type="GO" id="GO:0005739">
    <property type="term" value="C:mitochondrion"/>
    <property type="evidence" value="ECO:0007669"/>
    <property type="project" value="TreeGrafter"/>
</dbReference>
<protein>
    <submittedName>
        <fullName evidence="2 3">Decaprenyl-diphosphate synthase subunit 2</fullName>
    </submittedName>
</protein>
<dbReference type="Gene3D" id="1.10.600.10">
    <property type="entry name" value="Farnesyl Diphosphate Synthase"/>
    <property type="match status" value="1"/>
</dbReference>
<comment type="caution">
    <text evidence="3">The sequence shown here is derived from an EMBL/GenBank/DDBJ whole genome shotgun (WGS) entry which is preliminary data.</text>
</comment>
<dbReference type="Proteomes" id="UP000790347">
    <property type="component" value="Unassembled WGS sequence"/>
</dbReference>
<reference evidence="3" key="1">
    <citation type="submission" date="2013-05" db="EMBL/GenBank/DDBJ databases">
        <authorList>
            <person name="Yim A.K.Y."/>
            <person name="Chan T.F."/>
            <person name="Ji K.M."/>
            <person name="Liu X.Y."/>
            <person name="Zhou J.W."/>
            <person name="Li R.Q."/>
            <person name="Yang K.Y."/>
            <person name="Li J."/>
            <person name="Li M."/>
            <person name="Law P.T.W."/>
            <person name="Wu Y.L."/>
            <person name="Cai Z.L."/>
            <person name="Qin H."/>
            <person name="Bao Y."/>
            <person name="Leung R.K.K."/>
            <person name="Ng P.K.S."/>
            <person name="Zou J."/>
            <person name="Zhong X.J."/>
            <person name="Ran P.X."/>
            <person name="Zhong N.S."/>
            <person name="Liu Z.G."/>
            <person name="Tsui S.K.W."/>
        </authorList>
    </citation>
    <scope>NUCLEOTIDE SEQUENCE</scope>
    <source>
        <strain evidence="3">Derf</strain>
        <tissue evidence="3">Whole organism</tissue>
    </source>
</reference>
<dbReference type="GO" id="GO:0004659">
    <property type="term" value="F:prenyltransferase activity"/>
    <property type="evidence" value="ECO:0007669"/>
    <property type="project" value="InterPro"/>
</dbReference>
<sequence>MQSIRSSLLVKLATTKFTSFRNVHLSIATSMSRRHQQQVEKEIPISSRLDQTLSNAKRILTKGDQNDQTQPNLQNLIAEEVMVITQILQKLVGTNYSLSEIQKLYENESSSDHFIRGLIVLLISKAALSSNNGIQLEQKDISTIQWRLAKIVEMIHMAVLIHRQVRNVAFNTLDSGSIETQLNLSNKISVLYGDFLWAKAWKELADMGNIEVIDMMVSVLVNTSTGQFLAEVESLDLSRKMNVDYWLEKNFLLNACLPAFGCRSTLKLVGFDEQLQKKAYDFGQNFGFFNKAYQEIKWFDNNGNYEEPINSYSLDLCSLPVIMHSIESGRSFDRMIQKNAFKKQSGEFIMNQQEFIDIIRKGNGLRQSRSILENFRQKSLRTLEVFPESEAKGQIKSILETMEP</sequence>
<dbReference type="OrthoDB" id="9983019at2759"/>
<dbReference type="SUPFAM" id="SSF48576">
    <property type="entry name" value="Terpenoid synthases"/>
    <property type="match status" value="1"/>
</dbReference>
<dbReference type="Proteomes" id="UP000828236">
    <property type="component" value="Unassembled WGS sequence"/>
</dbReference>
<dbReference type="AlphaFoldDB" id="A0A922L2D9"/>
<keyword evidence="1" id="KW-0808">Transferase</keyword>
<evidence type="ECO:0000313" key="2">
    <source>
        <dbReference type="EMBL" id="KAH7637020.1"/>
    </source>
</evidence>
<keyword evidence="4" id="KW-1185">Reference proteome</keyword>
<comment type="similarity">
    <text evidence="1">Belongs to the FPP/GGPP synthase family.</text>
</comment>
<reference evidence="2" key="2">
    <citation type="submission" date="2020-06" db="EMBL/GenBank/DDBJ databases">
        <authorList>
            <person name="Ji K."/>
            <person name="Li J."/>
        </authorList>
    </citation>
    <scope>NUCLEOTIDE SEQUENCE</scope>
    <source>
        <strain evidence="2">JKM2019</strain>
        <tissue evidence="2">Whole body</tissue>
    </source>
</reference>
<dbReference type="EMBL" id="SDOV01000009">
    <property type="protein sequence ID" value="KAH7637020.1"/>
    <property type="molecule type" value="Genomic_DNA"/>
</dbReference>
<accession>A0A922L2D9</accession>
<dbReference type="PANTHER" id="PTHR12001">
    <property type="entry name" value="GERANYLGERANYL PYROPHOSPHATE SYNTHASE"/>
    <property type="match status" value="1"/>
</dbReference>
<name>A0A922L2D9_DERFA</name>
<evidence type="ECO:0000313" key="3">
    <source>
        <dbReference type="EMBL" id="KAH9510771.1"/>
    </source>
</evidence>
<proteinExistence type="inferred from homology"/>
<organism evidence="3 4">
    <name type="scientific">Dermatophagoides farinae</name>
    <name type="common">American house dust mite</name>
    <dbReference type="NCBI Taxonomy" id="6954"/>
    <lineage>
        <taxon>Eukaryota</taxon>
        <taxon>Metazoa</taxon>
        <taxon>Ecdysozoa</taxon>
        <taxon>Arthropoda</taxon>
        <taxon>Chelicerata</taxon>
        <taxon>Arachnida</taxon>
        <taxon>Acari</taxon>
        <taxon>Acariformes</taxon>
        <taxon>Sarcoptiformes</taxon>
        <taxon>Astigmata</taxon>
        <taxon>Psoroptidia</taxon>
        <taxon>Analgoidea</taxon>
        <taxon>Pyroglyphidae</taxon>
        <taxon>Dermatophagoidinae</taxon>
        <taxon>Dermatophagoides</taxon>
    </lineage>
</organism>
<evidence type="ECO:0000313" key="4">
    <source>
        <dbReference type="Proteomes" id="UP000790347"/>
    </source>
</evidence>
<dbReference type="EMBL" id="ASGP02000004">
    <property type="protein sequence ID" value="KAH9510771.1"/>
    <property type="molecule type" value="Genomic_DNA"/>
</dbReference>
<reference evidence="2" key="3">
    <citation type="journal article" date="2021" name="World Allergy Organ. J.">
        <title>Chromosome-level assembly of Dermatophagoides farinae genome and transcriptome reveals two novel allergens Der f 37 and Der f 39.</title>
        <authorList>
            <person name="Chen J."/>
            <person name="Cai Z."/>
            <person name="Fan D."/>
            <person name="Hu J."/>
            <person name="Hou Y."/>
            <person name="He Y."/>
            <person name="Zhang Z."/>
            <person name="Zhao Z."/>
            <person name="Gao P."/>
            <person name="Hu W."/>
            <person name="Sun J."/>
            <person name="Li J."/>
            <person name="Ji K."/>
        </authorList>
    </citation>
    <scope>NUCLEOTIDE SEQUENCE</scope>
    <source>
        <strain evidence="2">JKM2019</strain>
    </source>
</reference>
<dbReference type="GO" id="GO:0008299">
    <property type="term" value="P:isoprenoid biosynthetic process"/>
    <property type="evidence" value="ECO:0007669"/>
    <property type="project" value="InterPro"/>
</dbReference>
<dbReference type="GO" id="GO:0006744">
    <property type="term" value="P:ubiquinone biosynthetic process"/>
    <property type="evidence" value="ECO:0007669"/>
    <property type="project" value="TreeGrafter"/>
</dbReference>
<dbReference type="GO" id="GO:0042811">
    <property type="term" value="P:pheromone biosynthetic process"/>
    <property type="evidence" value="ECO:0007669"/>
    <property type="project" value="UniProtKB-ARBA"/>
</dbReference>
<dbReference type="Pfam" id="PF00348">
    <property type="entry name" value="polyprenyl_synt"/>
    <property type="match status" value="1"/>
</dbReference>
<dbReference type="GO" id="GO:1990234">
    <property type="term" value="C:transferase complex"/>
    <property type="evidence" value="ECO:0007669"/>
    <property type="project" value="TreeGrafter"/>
</dbReference>
<dbReference type="InterPro" id="IPR008949">
    <property type="entry name" value="Isoprenoid_synthase_dom_sf"/>
</dbReference>